<dbReference type="EMBL" id="FOGN01000006">
    <property type="protein sequence ID" value="SES25524.1"/>
    <property type="molecule type" value="Genomic_DNA"/>
</dbReference>
<sequence>MNVAEARSSWYCLALGDGLLATVPLSDIEDAFRQLHPAEAPPGAAVFSRHRLDGLQCQVTVYFSPALAGLARSFNAHPCCVPEGHDLELLVGSAQALTR</sequence>
<dbReference type="Proteomes" id="UP000186904">
    <property type="component" value="Unassembled WGS sequence"/>
</dbReference>
<dbReference type="OrthoDB" id="6891850at2"/>
<proteinExistence type="predicted"/>
<accession>A0A1H9VVJ8</accession>
<dbReference type="STRING" id="653930.SAMN05216589_2881"/>
<dbReference type="RefSeq" id="WP_074780933.1">
    <property type="nucleotide sequence ID" value="NZ_FOGN01000006.1"/>
</dbReference>
<keyword evidence="3" id="KW-1185">Reference proteome</keyword>
<dbReference type="AlphaFoldDB" id="A0A1H9VVJ8"/>
<evidence type="ECO:0000313" key="2">
    <source>
        <dbReference type="EMBL" id="SFM25056.1"/>
    </source>
</evidence>
<dbReference type="EMBL" id="FOUA01000006">
    <property type="protein sequence ID" value="SFM25056.1"/>
    <property type="molecule type" value="Genomic_DNA"/>
</dbReference>
<dbReference type="Proteomes" id="UP000186599">
    <property type="component" value="Unassembled WGS sequence"/>
</dbReference>
<evidence type="ECO:0000313" key="1">
    <source>
        <dbReference type="EMBL" id="SES25524.1"/>
    </source>
</evidence>
<protein>
    <submittedName>
        <fullName evidence="1">Uncharacterized protein</fullName>
    </submittedName>
</protein>
<reference evidence="3 4" key="1">
    <citation type="submission" date="2016-10" db="EMBL/GenBank/DDBJ databases">
        <authorList>
            <person name="de Groot N.N."/>
        </authorList>
    </citation>
    <scope>NUCLEOTIDE SEQUENCE [LARGE SCALE GENOMIC DNA]</scope>
    <source>
        <strain evidence="2 3">CGMCC 1.9095</strain>
        <strain evidence="1 4">DSM 22558</strain>
    </source>
</reference>
<evidence type="ECO:0000313" key="4">
    <source>
        <dbReference type="Proteomes" id="UP000186904"/>
    </source>
</evidence>
<organism evidence="1 4">
    <name type="scientific">Halopseudomonas bauzanensis</name>
    <dbReference type="NCBI Taxonomy" id="653930"/>
    <lineage>
        <taxon>Bacteria</taxon>
        <taxon>Pseudomonadati</taxon>
        <taxon>Pseudomonadota</taxon>
        <taxon>Gammaproteobacteria</taxon>
        <taxon>Pseudomonadales</taxon>
        <taxon>Pseudomonadaceae</taxon>
        <taxon>Halopseudomonas</taxon>
    </lineage>
</organism>
<gene>
    <name evidence="2" type="ORF">SAMN04487855_2889</name>
    <name evidence="1" type="ORF">SAMN05216589_2881</name>
</gene>
<evidence type="ECO:0000313" key="3">
    <source>
        <dbReference type="Proteomes" id="UP000186599"/>
    </source>
</evidence>
<name>A0A1H9VVJ8_9GAMM</name>